<dbReference type="EMBL" id="DSRU01000086">
    <property type="protein sequence ID" value="HFM97514.1"/>
    <property type="molecule type" value="Genomic_DNA"/>
</dbReference>
<reference evidence="1" key="1">
    <citation type="journal article" date="2020" name="mSystems">
        <title>Genome- and Community-Level Interaction Insights into Carbon Utilization and Element Cycling Functions of Hydrothermarchaeota in Hydrothermal Sediment.</title>
        <authorList>
            <person name="Zhou Z."/>
            <person name="Liu Y."/>
            <person name="Xu W."/>
            <person name="Pan J."/>
            <person name="Luo Z.H."/>
            <person name="Li M."/>
        </authorList>
    </citation>
    <scope>NUCLEOTIDE SEQUENCE [LARGE SCALE GENOMIC DNA]</scope>
    <source>
        <strain evidence="1">SpSt-418</strain>
    </source>
</reference>
<sequence>MARILLNCSYDPPLKEFDTTLHPCFVARSITWVRSFFAVDGTRSICEFDAAYADLVRDACRQAEISFDLVWRAELWQNQEAITSSGCQTPILSEVDCGTPLTTEQWDTAKEAARPCFQQHNIQQLGSFISLDGQRSLCVFNAASTEIVRQAHRKTNVPFVRIWRSRLILPPSST</sequence>
<protein>
    <submittedName>
        <fullName evidence="1">DUF4242 domain-containing protein</fullName>
    </submittedName>
</protein>
<accession>A0A7C3PDP1</accession>
<organism evidence="1">
    <name type="scientific">Oscillatoriales cyanobacterium SpSt-418</name>
    <dbReference type="NCBI Taxonomy" id="2282169"/>
    <lineage>
        <taxon>Bacteria</taxon>
        <taxon>Bacillati</taxon>
        <taxon>Cyanobacteriota</taxon>
        <taxon>Cyanophyceae</taxon>
        <taxon>Oscillatoriophycideae</taxon>
        <taxon>Oscillatoriales</taxon>
    </lineage>
</organism>
<dbReference type="InterPro" id="IPR025336">
    <property type="entry name" value="SCO4226-like"/>
</dbReference>
<dbReference type="AlphaFoldDB" id="A0A7C3PDP1"/>
<name>A0A7C3PDP1_9CYAN</name>
<dbReference type="Pfam" id="PF14026">
    <property type="entry name" value="SCO4226-like"/>
    <property type="match status" value="1"/>
</dbReference>
<gene>
    <name evidence="1" type="ORF">ENR64_07045</name>
</gene>
<evidence type="ECO:0000313" key="1">
    <source>
        <dbReference type="EMBL" id="HFM97514.1"/>
    </source>
</evidence>
<comment type="caution">
    <text evidence="1">The sequence shown here is derived from an EMBL/GenBank/DDBJ whole genome shotgun (WGS) entry which is preliminary data.</text>
</comment>
<proteinExistence type="predicted"/>